<dbReference type="GO" id="GO:0036503">
    <property type="term" value="P:ERAD pathway"/>
    <property type="evidence" value="ECO:0000318"/>
    <property type="project" value="GO_Central"/>
</dbReference>
<evidence type="ECO:0000256" key="4">
    <source>
        <dbReference type="ARBA" id="ARBA00040925"/>
    </source>
</evidence>
<feature type="compositionally biased region" description="Polar residues" evidence="7">
    <location>
        <begin position="457"/>
        <end position="478"/>
    </location>
</feature>
<dbReference type="AlphaFoldDB" id="A0A7M7RG18"/>
<keyword evidence="2" id="KW-0834">Unfolded protein response</keyword>
<organism evidence="9 10">
    <name type="scientific">Strongylocentrotus purpuratus</name>
    <name type="common">Purple sea urchin</name>
    <dbReference type="NCBI Taxonomy" id="7668"/>
    <lineage>
        <taxon>Eukaryota</taxon>
        <taxon>Metazoa</taxon>
        <taxon>Echinodermata</taxon>
        <taxon>Eleutherozoa</taxon>
        <taxon>Echinozoa</taxon>
        <taxon>Echinoidea</taxon>
        <taxon>Euechinoidea</taxon>
        <taxon>Echinacea</taxon>
        <taxon>Camarodonta</taxon>
        <taxon>Echinidea</taxon>
        <taxon>Strongylocentrotidae</taxon>
        <taxon>Strongylocentrotus</taxon>
    </lineage>
</organism>
<feature type="region of interest" description="Disordered" evidence="7">
    <location>
        <begin position="412"/>
        <end position="496"/>
    </location>
</feature>
<dbReference type="Pfam" id="PF23187">
    <property type="entry name" value="UBX7_N"/>
    <property type="match status" value="1"/>
</dbReference>
<dbReference type="GO" id="GO:0005783">
    <property type="term" value="C:endoplasmic reticulum"/>
    <property type="evidence" value="ECO:0000318"/>
    <property type="project" value="GO_Central"/>
</dbReference>
<dbReference type="KEGG" id="spu:590623"/>
<evidence type="ECO:0000256" key="7">
    <source>
        <dbReference type="SAM" id="MobiDB-lite"/>
    </source>
</evidence>
<dbReference type="SUPFAM" id="SSF54236">
    <property type="entry name" value="Ubiquitin-like"/>
    <property type="match status" value="1"/>
</dbReference>
<sequence>MKWFEGQISNAVAQARQQRSVFMVYIRGSNEDSEKMDATWEEETVDKSCQEAGIVVLRLQADSEECKQFSVYYPVICVPCVYLIAGETGVLIESIAGFATSSDLVQKIKKVHETMKQAQSASPPAEQPATAPQVAAVTPVQPSSTPEVSSAAASSSSSGSQKESAQERAARMRQKMEEVHRKKEQQRKEAEKQKELERRKVGQEIQKADQGRTELQARKAADDLRKERLDDKLAREKVLQQLARDKAEKEARFRTEKEKREQQKMQAQKEKEETLKATQAQKEAAKLDTAMIQFRLPDGSTMTNQFDSKAPLQEAQDYIKQNVGAALPEFTLSVTYPRRNFGPNDMQTTFLDLGLAPRAAIVVLPGRLTPTTSGQSRSQVSASSDGGLVSWVLAPFLFVYNIIYNVIFGSPESTSSPQPSPSPSQSPVGPESPAGDRSSRGAGARPKSSYARRRTPASGSNADNFSRQEGNVHRLNTQQEDDDENNTWNGNSTQQM</sequence>
<evidence type="ECO:0000256" key="5">
    <source>
        <dbReference type="ARBA" id="ARBA00041575"/>
    </source>
</evidence>
<dbReference type="RefSeq" id="XP_795314.2">
    <property type="nucleotide sequence ID" value="XM_790221.5"/>
</dbReference>
<dbReference type="InParanoid" id="A0A7M7RG18"/>
<comment type="function">
    <text evidence="6">Involved in endoplasmic reticulum-associated protein degradation (ERAD). Acts as a platform to recruit both UBQLN1 and VCP to the ER during ERAD.</text>
</comment>
<dbReference type="PANTHER" id="PTHR46424">
    <property type="entry name" value="UBX DOMAIN-CONTAINING PROTEIN 4"/>
    <property type="match status" value="1"/>
</dbReference>
<evidence type="ECO:0000259" key="8">
    <source>
        <dbReference type="PROSITE" id="PS50033"/>
    </source>
</evidence>
<protein>
    <recommendedName>
        <fullName evidence="4">UBX domain-containing protein 4</fullName>
    </recommendedName>
    <alternativeName>
        <fullName evidence="5">UBX domain-containing protein 2</fullName>
    </alternativeName>
</protein>
<evidence type="ECO:0000256" key="2">
    <source>
        <dbReference type="ARBA" id="ARBA00023230"/>
    </source>
</evidence>
<dbReference type="OrthoDB" id="2445133at2759"/>
<dbReference type="OMA" id="FEPNNTS"/>
<feature type="domain" description="UBX" evidence="8">
    <location>
        <begin position="285"/>
        <end position="363"/>
    </location>
</feature>
<dbReference type="GeneID" id="590623"/>
<dbReference type="CDD" id="cd16117">
    <property type="entry name" value="UBX_UBXN4"/>
    <property type="match status" value="1"/>
</dbReference>
<dbReference type="Pfam" id="PF00789">
    <property type="entry name" value="UBX"/>
    <property type="match status" value="1"/>
</dbReference>
<evidence type="ECO:0000313" key="10">
    <source>
        <dbReference type="Proteomes" id="UP000007110"/>
    </source>
</evidence>
<name>A0A7M7RG18_STRPU</name>
<dbReference type="PANTHER" id="PTHR46424:SF1">
    <property type="entry name" value="UBX DOMAIN-CONTAINING PROTEIN 4"/>
    <property type="match status" value="1"/>
</dbReference>
<evidence type="ECO:0000256" key="3">
    <source>
        <dbReference type="ARBA" id="ARBA00038812"/>
    </source>
</evidence>
<evidence type="ECO:0000313" key="9">
    <source>
        <dbReference type="EnsemblMetazoa" id="XP_795314"/>
    </source>
</evidence>
<comment type="subunit">
    <text evidence="3">Directly interacts with VCP. Interacts with UBQLN1. Forms a complex with VCP and UBQLN1.</text>
</comment>
<dbReference type="Gene3D" id="3.40.30.10">
    <property type="entry name" value="Glutaredoxin"/>
    <property type="match status" value="1"/>
</dbReference>
<dbReference type="CTD" id="23190"/>
<evidence type="ECO:0000256" key="6">
    <source>
        <dbReference type="ARBA" id="ARBA00046062"/>
    </source>
</evidence>
<feature type="region of interest" description="Disordered" evidence="7">
    <location>
        <begin position="115"/>
        <end position="224"/>
    </location>
</feature>
<proteinExistence type="predicted"/>
<feature type="compositionally biased region" description="Polar residues" evidence="7">
    <location>
        <begin position="486"/>
        <end position="496"/>
    </location>
</feature>
<dbReference type="EnsemblMetazoa" id="XM_790221">
    <property type="protein sequence ID" value="XP_795314"/>
    <property type="gene ID" value="LOC590623"/>
</dbReference>
<reference evidence="9" key="2">
    <citation type="submission" date="2021-01" db="UniProtKB">
        <authorList>
            <consortium name="EnsemblMetazoa"/>
        </authorList>
    </citation>
    <scope>IDENTIFICATION</scope>
</reference>
<dbReference type="SUPFAM" id="SSF52833">
    <property type="entry name" value="Thioredoxin-like"/>
    <property type="match status" value="1"/>
</dbReference>
<dbReference type="SMART" id="SM00166">
    <property type="entry name" value="UBX"/>
    <property type="match status" value="1"/>
</dbReference>
<dbReference type="GO" id="GO:0006986">
    <property type="term" value="P:response to unfolded protein"/>
    <property type="evidence" value="ECO:0007669"/>
    <property type="project" value="UniProtKB-KW"/>
</dbReference>
<feature type="compositionally biased region" description="Low complexity" evidence="7">
    <location>
        <begin position="117"/>
        <end position="163"/>
    </location>
</feature>
<dbReference type="PROSITE" id="PS50033">
    <property type="entry name" value="UBX"/>
    <property type="match status" value="1"/>
</dbReference>
<dbReference type="InterPro" id="IPR029071">
    <property type="entry name" value="Ubiquitin-like_domsf"/>
</dbReference>
<evidence type="ECO:0000256" key="1">
    <source>
        <dbReference type="ARBA" id="ARBA00004406"/>
    </source>
</evidence>
<dbReference type="Gene3D" id="3.10.20.90">
    <property type="entry name" value="Phosphatidylinositol 3-kinase Catalytic Subunit, Chain A, domain 1"/>
    <property type="match status" value="1"/>
</dbReference>
<dbReference type="GO" id="GO:0005789">
    <property type="term" value="C:endoplasmic reticulum membrane"/>
    <property type="evidence" value="ECO:0007669"/>
    <property type="project" value="UniProtKB-SubCell"/>
</dbReference>
<feature type="region of interest" description="Disordered" evidence="7">
    <location>
        <begin position="243"/>
        <end position="273"/>
    </location>
</feature>
<comment type="subcellular location">
    <subcellularLocation>
        <location evidence="1">Endoplasmic reticulum membrane</location>
        <topology evidence="1">Peripheral membrane protein</topology>
    </subcellularLocation>
</comment>
<dbReference type="InterPro" id="IPR001012">
    <property type="entry name" value="UBX_dom"/>
</dbReference>
<dbReference type="Proteomes" id="UP000007110">
    <property type="component" value="Unassembled WGS sequence"/>
</dbReference>
<feature type="compositionally biased region" description="Basic and acidic residues" evidence="7">
    <location>
        <begin position="164"/>
        <end position="224"/>
    </location>
</feature>
<accession>A0A7M7RG18</accession>
<keyword evidence="10" id="KW-1185">Reference proteome</keyword>
<dbReference type="InterPro" id="IPR036249">
    <property type="entry name" value="Thioredoxin-like_sf"/>
</dbReference>
<reference evidence="10" key="1">
    <citation type="submission" date="2015-02" db="EMBL/GenBank/DDBJ databases">
        <title>Genome sequencing for Strongylocentrotus purpuratus.</title>
        <authorList>
            <person name="Murali S."/>
            <person name="Liu Y."/>
            <person name="Vee V."/>
            <person name="English A."/>
            <person name="Wang M."/>
            <person name="Skinner E."/>
            <person name="Han Y."/>
            <person name="Muzny D.M."/>
            <person name="Worley K.C."/>
            <person name="Gibbs R.A."/>
        </authorList>
    </citation>
    <scope>NUCLEOTIDE SEQUENCE</scope>
</reference>